<protein>
    <submittedName>
        <fullName evidence="1">Uncharacterized protein</fullName>
    </submittedName>
</protein>
<evidence type="ECO:0000313" key="1">
    <source>
        <dbReference type="EMBL" id="KAE8637536.1"/>
    </source>
</evidence>
<keyword evidence="2" id="KW-1185">Reference proteome</keyword>
<reference evidence="1 2" key="3">
    <citation type="journal article" date="2010" name="BMC Genomics">
        <title>Transcriptome sequencing and comparative analysis of cucumber flowers with different sex types.</title>
        <authorList>
            <person name="Guo S."/>
            <person name="Zheng Y."/>
            <person name="Joung J.G."/>
            <person name="Liu S."/>
            <person name="Zhang Z."/>
            <person name="Crasta O.R."/>
            <person name="Sobral B.W."/>
            <person name="Xu Y."/>
            <person name="Huang S."/>
            <person name="Fei Z."/>
        </authorList>
    </citation>
    <scope>NUCLEOTIDE SEQUENCE [LARGE SCALE GENOMIC DNA]</scope>
    <source>
        <strain evidence="2">cv. 9930</strain>
        <tissue evidence="1">Leaf</tissue>
    </source>
</reference>
<dbReference type="EMBL" id="ACHR03000013">
    <property type="protein sequence ID" value="KAE8637536.1"/>
    <property type="molecule type" value="Genomic_DNA"/>
</dbReference>
<reference evidence="1 2" key="4">
    <citation type="journal article" date="2011" name="BMC Genomics">
        <title>RNA-Seq improves annotation of protein-coding genes in the cucumber genome.</title>
        <authorList>
            <person name="Li Z."/>
            <person name="Zhang Z."/>
            <person name="Yan P."/>
            <person name="Huang S."/>
            <person name="Fei Z."/>
            <person name="Lin K."/>
        </authorList>
    </citation>
    <scope>NUCLEOTIDE SEQUENCE [LARGE SCALE GENOMIC DNA]</scope>
    <source>
        <strain evidence="2">cv. 9930</strain>
        <tissue evidence="1">Leaf</tissue>
    </source>
</reference>
<accession>A0ACB6HCF8</accession>
<gene>
    <name evidence="1" type="ORF">Csa_009456</name>
</gene>
<reference evidence="1 2" key="2">
    <citation type="journal article" date="2009" name="PLoS ONE">
        <title>An integrated genetic and cytogenetic map of the cucumber genome.</title>
        <authorList>
            <person name="Ren Y."/>
            <person name="Zhang Z."/>
            <person name="Liu J."/>
            <person name="Staub J.E."/>
            <person name="Han Y."/>
            <person name="Cheng Z."/>
            <person name="Li X."/>
            <person name="Lu J."/>
            <person name="Miao H."/>
            <person name="Kang H."/>
            <person name="Xie B."/>
            <person name="Gu X."/>
            <person name="Wang X."/>
            <person name="Du Y."/>
            <person name="Jin W."/>
            <person name="Huang S."/>
        </authorList>
    </citation>
    <scope>NUCLEOTIDE SEQUENCE [LARGE SCALE GENOMIC DNA]</scope>
    <source>
        <strain evidence="2">cv. 9930</strain>
        <tissue evidence="1">Leaf</tissue>
    </source>
</reference>
<dbReference type="Proteomes" id="UP000029981">
    <property type="component" value="Unassembled WGS sequence"/>
</dbReference>
<name>A0ACB6HCF8_CUCSA</name>
<reference evidence="1 2" key="1">
    <citation type="journal article" date="2009" name="Nat. Genet.">
        <title>The genome of the cucumber, Cucumis sativus L.</title>
        <authorList>
            <person name="Huang S."/>
            <person name="Li R."/>
            <person name="Zhang Z."/>
            <person name="Li L."/>
            <person name="Gu X."/>
            <person name="Fan W."/>
            <person name="Lucas W.J."/>
            <person name="Wang X."/>
            <person name="Xie B."/>
            <person name="Ni P."/>
            <person name="Ren Y."/>
            <person name="Zhu H."/>
            <person name="Li J."/>
            <person name="Lin K."/>
            <person name="Jin W."/>
            <person name="Fei Z."/>
            <person name="Li G."/>
            <person name="Staub J."/>
            <person name="Kilian A."/>
            <person name="van der Vossen E.A."/>
            <person name="Wu Y."/>
            <person name="Guo J."/>
            <person name="He J."/>
            <person name="Jia Z."/>
            <person name="Ren Y."/>
            <person name="Tian G."/>
            <person name="Lu Y."/>
            <person name="Ruan J."/>
            <person name="Qian W."/>
            <person name="Wang M."/>
            <person name="Huang Q."/>
            <person name="Li B."/>
            <person name="Xuan Z."/>
            <person name="Cao J."/>
            <person name="Asan"/>
            <person name="Wu Z."/>
            <person name="Zhang J."/>
            <person name="Cai Q."/>
            <person name="Bai Y."/>
            <person name="Zhao B."/>
            <person name="Han Y."/>
            <person name="Li Y."/>
            <person name="Li X."/>
            <person name="Wang S."/>
            <person name="Shi Q."/>
            <person name="Liu S."/>
            <person name="Cho W.K."/>
            <person name="Kim J.Y."/>
            <person name="Xu Y."/>
            <person name="Heller-Uszynska K."/>
            <person name="Miao H."/>
            <person name="Cheng Z."/>
            <person name="Zhang S."/>
            <person name="Wu J."/>
            <person name="Yang Y."/>
            <person name="Kang H."/>
            <person name="Li M."/>
            <person name="Liang H."/>
            <person name="Ren X."/>
            <person name="Shi Z."/>
            <person name="Wen M."/>
            <person name="Jian M."/>
            <person name="Yang H."/>
            <person name="Zhang G."/>
            <person name="Yang Z."/>
            <person name="Chen R."/>
            <person name="Liu S."/>
            <person name="Li J."/>
            <person name="Ma L."/>
            <person name="Liu H."/>
            <person name="Zhou Y."/>
            <person name="Zhao J."/>
            <person name="Fang X."/>
            <person name="Li G."/>
            <person name="Fang L."/>
            <person name="Li Y."/>
            <person name="Liu D."/>
            <person name="Zheng H."/>
            <person name="Zhang Y."/>
            <person name="Qin N."/>
            <person name="Li Z."/>
            <person name="Yang G."/>
            <person name="Yang S."/>
            <person name="Bolund L."/>
            <person name="Kristiansen K."/>
            <person name="Zheng H."/>
            <person name="Li S."/>
            <person name="Zhang X."/>
            <person name="Yang H."/>
            <person name="Wang J."/>
            <person name="Sun R."/>
            <person name="Zhang B."/>
            <person name="Jiang S."/>
            <person name="Wang J."/>
            <person name="Du Y."/>
            <person name="Li S."/>
        </authorList>
    </citation>
    <scope>NUCLEOTIDE SEQUENCE [LARGE SCALE GENOMIC DNA]</scope>
    <source>
        <strain evidence="2">cv. 9930</strain>
        <tissue evidence="1">Leaf</tissue>
    </source>
</reference>
<evidence type="ECO:0000313" key="2">
    <source>
        <dbReference type="Proteomes" id="UP000029981"/>
    </source>
</evidence>
<feature type="non-terminal residue" evidence="1">
    <location>
        <position position="64"/>
    </location>
</feature>
<sequence>MRRRLHEGEDRRGRRVTWQCRKRRRKERAAAGLGFDGDRDCAAGLHEWRGKQWARRRRSGRLLQ</sequence>
<organism evidence="1 2">
    <name type="scientific">Cucumis sativus</name>
    <name type="common">Cucumber</name>
    <dbReference type="NCBI Taxonomy" id="3659"/>
    <lineage>
        <taxon>Eukaryota</taxon>
        <taxon>Viridiplantae</taxon>
        <taxon>Streptophyta</taxon>
        <taxon>Embryophyta</taxon>
        <taxon>Tracheophyta</taxon>
        <taxon>Spermatophyta</taxon>
        <taxon>Magnoliopsida</taxon>
        <taxon>eudicotyledons</taxon>
        <taxon>Gunneridae</taxon>
        <taxon>Pentapetalae</taxon>
        <taxon>rosids</taxon>
        <taxon>fabids</taxon>
        <taxon>Cucurbitales</taxon>
        <taxon>Cucurbitaceae</taxon>
        <taxon>Benincaseae</taxon>
        <taxon>Cucumis</taxon>
    </lineage>
</organism>
<comment type="caution">
    <text evidence="1">The sequence shown here is derived from an EMBL/GenBank/DDBJ whole genome shotgun (WGS) entry which is preliminary data.</text>
</comment>
<reference evidence="1 2" key="5">
    <citation type="journal article" date="2019" name="Gigascience">
        <title>A chromosome-scale genome assembly of cucumber (Cucumis sativus L.).</title>
        <authorList>
            <person name="Li Q."/>
            <person name="Li H."/>
            <person name="Huang W."/>
            <person name="Xu Y."/>
            <person name="Zhou Q."/>
            <person name="Wang S."/>
            <person name="Ruan J."/>
            <person name="Huang S."/>
            <person name="Zhang Z."/>
        </authorList>
    </citation>
    <scope>NUCLEOTIDE SEQUENCE [LARGE SCALE GENOMIC DNA]</scope>
    <source>
        <strain evidence="2">cv. 9930</strain>
        <tissue evidence="1">Leaf</tissue>
    </source>
</reference>
<proteinExistence type="predicted"/>